<name>A0A5D8QEJ7_9THEO</name>
<comment type="subunit">
    <text evidence="6">Homodimer; the beta-strands of each monomer intercalate to form a hydrophobic core, while the alpha-helices form wings that extend away from the core.</text>
</comment>
<dbReference type="SUPFAM" id="SSF117130">
    <property type="entry name" value="CsrA-like"/>
    <property type="match status" value="1"/>
</dbReference>
<dbReference type="RefSeq" id="WP_149544337.1">
    <property type="nucleotide sequence ID" value="NZ_VTPS01000002.1"/>
</dbReference>
<dbReference type="GO" id="GO:0006109">
    <property type="term" value="P:regulation of carbohydrate metabolic process"/>
    <property type="evidence" value="ECO:0007669"/>
    <property type="project" value="InterPro"/>
</dbReference>
<proteinExistence type="inferred from homology"/>
<dbReference type="InterPro" id="IPR036107">
    <property type="entry name" value="CsrA_sf"/>
</dbReference>
<dbReference type="Gene3D" id="2.60.40.4380">
    <property type="entry name" value="Translational regulator CsrA"/>
    <property type="match status" value="1"/>
</dbReference>
<keyword evidence="3 6" id="KW-1005">Bacterial flagellum biogenesis</keyword>
<keyword evidence="4 6" id="KW-0810">Translation regulation</keyword>
<dbReference type="EMBL" id="VTPS01000002">
    <property type="protein sequence ID" value="TZE83140.1"/>
    <property type="molecule type" value="Genomic_DNA"/>
</dbReference>
<dbReference type="GO" id="GO:0048027">
    <property type="term" value="F:mRNA 5'-UTR binding"/>
    <property type="evidence" value="ECO:0007669"/>
    <property type="project" value="UniProtKB-UniRule"/>
</dbReference>
<sequence length="77" mass="8713">MLVLTRKKGQSIKIGDNIEVTIMEVEEDKVSIGILAPRNIEIVRSELLEVKNENITAANTQKDSMVRLKELFEKKSS</sequence>
<keyword evidence="8" id="KW-1185">Reference proteome</keyword>
<dbReference type="PANTHER" id="PTHR34984">
    <property type="entry name" value="CARBON STORAGE REGULATOR"/>
    <property type="match status" value="1"/>
</dbReference>
<dbReference type="GO" id="GO:0044781">
    <property type="term" value="P:bacterial-type flagellum organization"/>
    <property type="evidence" value="ECO:0007669"/>
    <property type="project" value="UniProtKB-KW"/>
</dbReference>
<keyword evidence="2 6" id="KW-0678">Repressor</keyword>
<keyword evidence="1 6" id="KW-0963">Cytoplasm</keyword>
<dbReference type="GO" id="GO:1902208">
    <property type="term" value="P:regulation of bacterial-type flagellum assembly"/>
    <property type="evidence" value="ECO:0007669"/>
    <property type="project" value="UniProtKB-UniRule"/>
</dbReference>
<evidence type="ECO:0000256" key="6">
    <source>
        <dbReference type="HAMAP-Rule" id="MF_00167"/>
    </source>
</evidence>
<keyword evidence="5 6" id="KW-0694">RNA-binding</keyword>
<dbReference type="GO" id="GO:0045947">
    <property type="term" value="P:negative regulation of translational initiation"/>
    <property type="evidence" value="ECO:0007669"/>
    <property type="project" value="UniProtKB-UniRule"/>
</dbReference>
<reference evidence="7 8" key="1">
    <citation type="submission" date="2019-08" db="EMBL/GenBank/DDBJ databases">
        <title>Calorimonas adulescens gen. nov., sp. nov., an anaerobic thermophilic bacterium from Sakhalin hot spring.</title>
        <authorList>
            <person name="Khomyakova M.A."/>
            <person name="Merkel A.Y."/>
            <person name="Novikov A."/>
            <person name="Bonch-Osmolovskaya E.A."/>
            <person name="Slobodkin A.I."/>
        </authorList>
    </citation>
    <scope>NUCLEOTIDE SEQUENCE [LARGE SCALE GENOMIC DNA]</scope>
    <source>
        <strain evidence="7 8">A05MB</strain>
    </source>
</reference>
<evidence type="ECO:0000256" key="2">
    <source>
        <dbReference type="ARBA" id="ARBA00022491"/>
    </source>
</evidence>
<gene>
    <name evidence="6" type="primary">csrA</name>
    <name evidence="7" type="ORF">FWJ32_02120</name>
</gene>
<dbReference type="InterPro" id="IPR003751">
    <property type="entry name" value="CsrA"/>
</dbReference>
<comment type="caution">
    <text evidence="7">The sequence shown here is derived from an EMBL/GenBank/DDBJ whole genome shotgun (WGS) entry which is preliminary data.</text>
</comment>
<dbReference type="AlphaFoldDB" id="A0A5D8QEJ7"/>
<dbReference type="Pfam" id="PF02599">
    <property type="entry name" value="CsrA"/>
    <property type="match status" value="1"/>
</dbReference>
<dbReference type="GO" id="GO:0005829">
    <property type="term" value="C:cytosol"/>
    <property type="evidence" value="ECO:0007669"/>
    <property type="project" value="TreeGrafter"/>
</dbReference>
<organism evidence="7 8">
    <name type="scientific">Calorimonas adulescens</name>
    <dbReference type="NCBI Taxonomy" id="2606906"/>
    <lineage>
        <taxon>Bacteria</taxon>
        <taxon>Bacillati</taxon>
        <taxon>Bacillota</taxon>
        <taxon>Clostridia</taxon>
        <taxon>Thermoanaerobacterales</taxon>
        <taxon>Thermoanaerobacteraceae</taxon>
        <taxon>Calorimonas</taxon>
    </lineage>
</organism>
<comment type="subcellular location">
    <subcellularLocation>
        <location evidence="6">Cytoplasm</location>
    </subcellularLocation>
</comment>
<evidence type="ECO:0000256" key="1">
    <source>
        <dbReference type="ARBA" id="ARBA00022490"/>
    </source>
</evidence>
<protein>
    <recommendedName>
        <fullName evidence="6">Translational regulator CsrA</fullName>
    </recommendedName>
</protein>
<dbReference type="Proteomes" id="UP000322976">
    <property type="component" value="Unassembled WGS sequence"/>
</dbReference>
<dbReference type="PANTHER" id="PTHR34984:SF1">
    <property type="entry name" value="CARBON STORAGE REGULATOR"/>
    <property type="match status" value="1"/>
</dbReference>
<evidence type="ECO:0000256" key="5">
    <source>
        <dbReference type="ARBA" id="ARBA00022884"/>
    </source>
</evidence>
<evidence type="ECO:0000313" key="7">
    <source>
        <dbReference type="EMBL" id="TZE83140.1"/>
    </source>
</evidence>
<evidence type="ECO:0000256" key="3">
    <source>
        <dbReference type="ARBA" id="ARBA00022795"/>
    </source>
</evidence>
<accession>A0A5D8QEJ7</accession>
<comment type="similarity">
    <text evidence="6">Belongs to the CsrA/RsmA family.</text>
</comment>
<evidence type="ECO:0000256" key="4">
    <source>
        <dbReference type="ARBA" id="ARBA00022845"/>
    </source>
</evidence>
<dbReference type="GO" id="GO:0006402">
    <property type="term" value="P:mRNA catabolic process"/>
    <property type="evidence" value="ECO:0007669"/>
    <property type="project" value="InterPro"/>
</dbReference>
<comment type="function">
    <text evidence="6">A translational regulator that binds mRNA to regulate translation initiation and/or mRNA stability. Usually binds in the 5'-UTR at or near the Shine-Dalgarno sequence preventing ribosome-binding, thus repressing translation. Its main target seems to be the major flagellin gene, while its function is anatagonized by FliW.</text>
</comment>
<evidence type="ECO:0000313" key="8">
    <source>
        <dbReference type="Proteomes" id="UP000322976"/>
    </source>
</evidence>
<dbReference type="HAMAP" id="MF_00167">
    <property type="entry name" value="CsrA"/>
    <property type="match status" value="1"/>
</dbReference>